<dbReference type="InterPro" id="IPR034660">
    <property type="entry name" value="DinB/YfiT-like"/>
</dbReference>
<dbReference type="GO" id="GO:0046872">
    <property type="term" value="F:metal ion binding"/>
    <property type="evidence" value="ECO:0007669"/>
    <property type="project" value="UniProtKB-KW"/>
</dbReference>
<gene>
    <name evidence="4" type="ORF">LuPra_04348</name>
</gene>
<dbReference type="AlphaFoldDB" id="A0A143PSF7"/>
<sequence>MSGANPVAQALVETWAIGARITRYLLDGIPAAALDAAPAGKGRTVRDLFAHLHDVRLMWLKAARPDLMEGLAKVGSGSTVDHAALATALDASAAALAVLVADSAAGDGRVKGFKPHVTAFVGYLLSHEAHHRGQVALAARLAGLPLDKKVSYGMWEWGVR</sequence>
<proteinExistence type="inferred from homology"/>
<feature type="binding site" evidence="3">
    <location>
        <position position="131"/>
    </location>
    <ligand>
        <name>a divalent metal cation</name>
        <dbReference type="ChEBI" id="CHEBI:60240"/>
    </ligand>
</feature>
<reference evidence="5" key="2">
    <citation type="submission" date="2016-04" db="EMBL/GenBank/DDBJ databases">
        <title>First Complete Genome Sequence of a Subdivision 6 Acidobacterium.</title>
        <authorList>
            <person name="Huang S."/>
            <person name="Vieira S."/>
            <person name="Bunk B."/>
            <person name="Riedel T."/>
            <person name="Sproeer C."/>
            <person name="Overmann J."/>
        </authorList>
    </citation>
    <scope>NUCLEOTIDE SEQUENCE [LARGE SCALE GENOMIC DNA]</scope>
    <source>
        <strain evidence="5">DSM 100886 HEG_-6_39</strain>
    </source>
</reference>
<reference evidence="4 5" key="1">
    <citation type="journal article" date="2016" name="Genome Announc.">
        <title>First Complete Genome Sequence of a Subdivision 6 Acidobacterium Strain.</title>
        <authorList>
            <person name="Huang S."/>
            <person name="Vieira S."/>
            <person name="Bunk B."/>
            <person name="Riedel T."/>
            <person name="Sproer C."/>
            <person name="Overmann J."/>
        </authorList>
    </citation>
    <scope>NUCLEOTIDE SEQUENCE [LARGE SCALE GENOMIC DNA]</scope>
    <source>
        <strain evidence="5">DSM 100886 HEG_-6_39</strain>
    </source>
</reference>
<evidence type="ECO:0000313" key="5">
    <source>
        <dbReference type="Proteomes" id="UP000076079"/>
    </source>
</evidence>
<organism evidence="4 5">
    <name type="scientific">Luteitalea pratensis</name>
    <dbReference type="NCBI Taxonomy" id="1855912"/>
    <lineage>
        <taxon>Bacteria</taxon>
        <taxon>Pseudomonadati</taxon>
        <taxon>Acidobacteriota</taxon>
        <taxon>Vicinamibacteria</taxon>
        <taxon>Vicinamibacterales</taxon>
        <taxon>Vicinamibacteraceae</taxon>
        <taxon>Luteitalea</taxon>
    </lineage>
</organism>
<accession>A0A143PSF7</accession>
<evidence type="ECO:0000256" key="3">
    <source>
        <dbReference type="PIRSR" id="PIRSR607837-1"/>
    </source>
</evidence>
<evidence type="ECO:0000313" key="4">
    <source>
        <dbReference type="EMBL" id="AMY11103.1"/>
    </source>
</evidence>
<comment type="similarity">
    <text evidence="1">Belongs to the DinB family.</text>
</comment>
<dbReference type="SUPFAM" id="SSF109854">
    <property type="entry name" value="DinB/YfiT-like putative metalloenzymes"/>
    <property type="match status" value="1"/>
</dbReference>
<evidence type="ECO:0000256" key="2">
    <source>
        <dbReference type="ARBA" id="ARBA00022723"/>
    </source>
</evidence>
<name>A0A143PSF7_LUTPR</name>
<dbReference type="EMBL" id="CP015136">
    <property type="protein sequence ID" value="AMY11103.1"/>
    <property type="molecule type" value="Genomic_DNA"/>
</dbReference>
<dbReference type="KEGG" id="abac:LuPra_04348"/>
<dbReference type="RefSeq" id="WP_110172681.1">
    <property type="nucleotide sequence ID" value="NZ_CP015136.1"/>
</dbReference>
<feature type="binding site" evidence="3">
    <location>
        <position position="51"/>
    </location>
    <ligand>
        <name>a divalent metal cation</name>
        <dbReference type="ChEBI" id="CHEBI:60240"/>
    </ligand>
</feature>
<feature type="binding site" evidence="3">
    <location>
        <position position="127"/>
    </location>
    <ligand>
        <name>a divalent metal cation</name>
        <dbReference type="ChEBI" id="CHEBI:60240"/>
    </ligand>
</feature>
<keyword evidence="5" id="KW-1185">Reference proteome</keyword>
<dbReference type="InterPro" id="IPR007837">
    <property type="entry name" value="DinB"/>
</dbReference>
<evidence type="ECO:0000256" key="1">
    <source>
        <dbReference type="ARBA" id="ARBA00008635"/>
    </source>
</evidence>
<dbReference type="Proteomes" id="UP000076079">
    <property type="component" value="Chromosome"/>
</dbReference>
<dbReference type="OrthoDB" id="121670at2"/>
<protein>
    <submittedName>
        <fullName evidence="4">DinB family protein</fullName>
    </submittedName>
</protein>
<dbReference type="Pfam" id="PF05163">
    <property type="entry name" value="DinB"/>
    <property type="match status" value="1"/>
</dbReference>
<dbReference type="Gene3D" id="1.20.120.450">
    <property type="entry name" value="dinb family like domain"/>
    <property type="match status" value="1"/>
</dbReference>
<keyword evidence="2 3" id="KW-0479">Metal-binding</keyword>